<dbReference type="Proteomes" id="UP000828390">
    <property type="component" value="Unassembled WGS sequence"/>
</dbReference>
<feature type="domain" description="Guanylate cyclase" evidence="13">
    <location>
        <begin position="478"/>
        <end position="618"/>
    </location>
</feature>
<comment type="caution">
    <text evidence="14">The sequence shown here is derived from an EMBL/GenBank/DDBJ whole genome shotgun (WGS) entry which is preliminary data.</text>
</comment>
<feature type="transmembrane region" description="Helical" evidence="12">
    <location>
        <begin position="219"/>
        <end position="241"/>
    </location>
</feature>
<dbReference type="SUPFAM" id="SSF55073">
    <property type="entry name" value="Nucleotide cyclase"/>
    <property type="match status" value="1"/>
</dbReference>
<evidence type="ECO:0000256" key="9">
    <source>
        <dbReference type="ARBA" id="ARBA00022989"/>
    </source>
</evidence>
<feature type="transmembrane region" description="Helical" evidence="12">
    <location>
        <begin position="262"/>
        <end position="282"/>
    </location>
</feature>
<dbReference type="Pfam" id="PF00211">
    <property type="entry name" value="Guanylate_cyc"/>
    <property type="match status" value="1"/>
</dbReference>
<evidence type="ECO:0000313" key="15">
    <source>
        <dbReference type="Proteomes" id="UP000828390"/>
    </source>
</evidence>
<evidence type="ECO:0000256" key="10">
    <source>
        <dbReference type="ARBA" id="ARBA00023136"/>
    </source>
</evidence>
<dbReference type="GO" id="GO:0046872">
    <property type="term" value="F:metal ion binding"/>
    <property type="evidence" value="ECO:0007669"/>
    <property type="project" value="UniProtKB-KW"/>
</dbReference>
<evidence type="ECO:0000256" key="6">
    <source>
        <dbReference type="ARBA" id="ARBA00022741"/>
    </source>
</evidence>
<keyword evidence="4 12" id="KW-0812">Transmembrane</keyword>
<keyword evidence="6" id="KW-0547">Nucleotide-binding</keyword>
<evidence type="ECO:0000256" key="4">
    <source>
        <dbReference type="ARBA" id="ARBA00022692"/>
    </source>
</evidence>
<feature type="transmembrane region" description="Helical" evidence="12">
    <location>
        <begin position="388"/>
        <end position="416"/>
    </location>
</feature>
<dbReference type="FunFam" id="3.30.70.1230:FF:000008">
    <property type="entry name" value="Adenylate cyclase type 9"/>
    <property type="match status" value="1"/>
</dbReference>
<keyword evidence="5" id="KW-0479">Metal-binding</keyword>
<comment type="catalytic activity">
    <reaction evidence="1">
        <text>ATP = 3',5'-cyclic AMP + diphosphate</text>
        <dbReference type="Rhea" id="RHEA:15389"/>
        <dbReference type="ChEBI" id="CHEBI:30616"/>
        <dbReference type="ChEBI" id="CHEBI:33019"/>
        <dbReference type="ChEBI" id="CHEBI:58165"/>
        <dbReference type="EC" id="4.6.1.1"/>
    </reaction>
</comment>
<dbReference type="GO" id="GO:0004016">
    <property type="term" value="F:adenylate cyclase activity"/>
    <property type="evidence" value="ECO:0007669"/>
    <property type="project" value="UniProtKB-EC"/>
</dbReference>
<keyword evidence="15" id="KW-1185">Reference proteome</keyword>
<dbReference type="EC" id="4.6.1.1" evidence="3"/>
<dbReference type="PANTHER" id="PTHR45627">
    <property type="entry name" value="ADENYLATE CYCLASE TYPE 1"/>
    <property type="match status" value="1"/>
</dbReference>
<evidence type="ECO:0000259" key="13">
    <source>
        <dbReference type="PROSITE" id="PS50125"/>
    </source>
</evidence>
<evidence type="ECO:0000256" key="1">
    <source>
        <dbReference type="ARBA" id="ARBA00001593"/>
    </source>
</evidence>
<evidence type="ECO:0000256" key="2">
    <source>
        <dbReference type="ARBA" id="ARBA00004141"/>
    </source>
</evidence>
<protein>
    <recommendedName>
        <fullName evidence="3">adenylate cyclase</fullName>
        <ecNumber evidence="3">4.6.1.1</ecNumber>
    </recommendedName>
</protein>
<reference evidence="14" key="2">
    <citation type="submission" date="2020-11" db="EMBL/GenBank/DDBJ databases">
        <authorList>
            <person name="McCartney M.A."/>
            <person name="Auch B."/>
            <person name="Kono T."/>
            <person name="Mallez S."/>
            <person name="Becker A."/>
            <person name="Gohl D.M."/>
            <person name="Silverstein K.A.T."/>
            <person name="Koren S."/>
            <person name="Bechman K.B."/>
            <person name="Herman A."/>
            <person name="Abrahante J.E."/>
            <person name="Garbe J."/>
        </authorList>
    </citation>
    <scope>NUCLEOTIDE SEQUENCE</scope>
    <source>
        <strain evidence="14">Duluth1</strain>
        <tissue evidence="14">Whole animal</tissue>
    </source>
</reference>
<dbReference type="PROSITE" id="PS50125">
    <property type="entry name" value="GUANYLATE_CYCLASE_2"/>
    <property type="match status" value="1"/>
</dbReference>
<dbReference type="Gene3D" id="3.30.70.1230">
    <property type="entry name" value="Nucleotide cyclase"/>
    <property type="match status" value="1"/>
</dbReference>
<dbReference type="CDD" id="cd07302">
    <property type="entry name" value="CHD"/>
    <property type="match status" value="1"/>
</dbReference>
<dbReference type="SMART" id="SM00044">
    <property type="entry name" value="CYCc"/>
    <property type="match status" value="1"/>
</dbReference>
<evidence type="ECO:0000256" key="8">
    <source>
        <dbReference type="ARBA" id="ARBA00022842"/>
    </source>
</evidence>
<keyword evidence="10 12" id="KW-0472">Membrane</keyword>
<dbReference type="GO" id="GO:0005886">
    <property type="term" value="C:plasma membrane"/>
    <property type="evidence" value="ECO:0007669"/>
    <property type="project" value="TreeGrafter"/>
</dbReference>
<keyword evidence="11" id="KW-0456">Lyase</keyword>
<dbReference type="GO" id="GO:0009190">
    <property type="term" value="P:cyclic nucleotide biosynthetic process"/>
    <property type="evidence" value="ECO:0007669"/>
    <property type="project" value="InterPro"/>
</dbReference>
<gene>
    <name evidence="14" type="ORF">DPMN_107144</name>
</gene>
<evidence type="ECO:0000256" key="3">
    <source>
        <dbReference type="ARBA" id="ARBA00012201"/>
    </source>
</evidence>
<feature type="transmembrane region" description="Helical" evidence="12">
    <location>
        <begin position="323"/>
        <end position="339"/>
    </location>
</feature>
<dbReference type="InterPro" id="IPR029787">
    <property type="entry name" value="Nucleotide_cyclase"/>
</dbReference>
<reference evidence="14" key="1">
    <citation type="journal article" date="2019" name="bioRxiv">
        <title>The Genome of the Zebra Mussel, Dreissena polymorpha: A Resource for Invasive Species Research.</title>
        <authorList>
            <person name="McCartney M.A."/>
            <person name="Auch B."/>
            <person name="Kono T."/>
            <person name="Mallez S."/>
            <person name="Zhang Y."/>
            <person name="Obille A."/>
            <person name="Becker A."/>
            <person name="Abrahante J.E."/>
            <person name="Garbe J."/>
            <person name="Badalamenti J.P."/>
            <person name="Herman A."/>
            <person name="Mangelson H."/>
            <person name="Liachko I."/>
            <person name="Sullivan S."/>
            <person name="Sone E.D."/>
            <person name="Koren S."/>
            <person name="Silverstein K.A.T."/>
            <person name="Beckman K.B."/>
            <person name="Gohl D.M."/>
        </authorList>
    </citation>
    <scope>NUCLEOTIDE SEQUENCE</scope>
    <source>
        <strain evidence="14">Duluth1</strain>
        <tissue evidence="14">Whole animal</tissue>
    </source>
</reference>
<dbReference type="InterPro" id="IPR001054">
    <property type="entry name" value="A/G_cyclase"/>
</dbReference>
<feature type="transmembrane region" description="Helical" evidence="12">
    <location>
        <begin position="192"/>
        <end position="213"/>
    </location>
</feature>
<proteinExistence type="predicted"/>
<dbReference type="EMBL" id="JAIWYP010000004">
    <property type="protein sequence ID" value="KAH3833828.1"/>
    <property type="molecule type" value="Genomic_DNA"/>
</dbReference>
<keyword evidence="9 12" id="KW-1133">Transmembrane helix</keyword>
<evidence type="ECO:0000256" key="7">
    <source>
        <dbReference type="ARBA" id="ARBA00022840"/>
    </source>
</evidence>
<dbReference type="PANTHER" id="PTHR45627:SF8">
    <property type="entry name" value="ADENYLATE CYCLASE TYPE 9"/>
    <property type="match status" value="1"/>
</dbReference>
<organism evidence="14 15">
    <name type="scientific">Dreissena polymorpha</name>
    <name type="common">Zebra mussel</name>
    <name type="synonym">Mytilus polymorpha</name>
    <dbReference type="NCBI Taxonomy" id="45954"/>
    <lineage>
        <taxon>Eukaryota</taxon>
        <taxon>Metazoa</taxon>
        <taxon>Spiralia</taxon>
        <taxon>Lophotrochozoa</taxon>
        <taxon>Mollusca</taxon>
        <taxon>Bivalvia</taxon>
        <taxon>Autobranchia</taxon>
        <taxon>Heteroconchia</taxon>
        <taxon>Euheterodonta</taxon>
        <taxon>Imparidentia</taxon>
        <taxon>Neoheterodontei</taxon>
        <taxon>Myida</taxon>
        <taxon>Dreissenoidea</taxon>
        <taxon>Dreissenidae</taxon>
        <taxon>Dreissena</taxon>
    </lineage>
</organism>
<dbReference type="GO" id="GO:0007189">
    <property type="term" value="P:adenylate cyclase-activating G protein-coupled receptor signaling pathway"/>
    <property type="evidence" value="ECO:0007669"/>
    <property type="project" value="TreeGrafter"/>
</dbReference>
<name>A0A9D4K681_DREPO</name>
<evidence type="ECO:0000256" key="5">
    <source>
        <dbReference type="ARBA" id="ARBA00022723"/>
    </source>
</evidence>
<evidence type="ECO:0000256" key="11">
    <source>
        <dbReference type="ARBA" id="ARBA00023239"/>
    </source>
</evidence>
<accession>A0A9D4K681</accession>
<dbReference type="GO" id="GO:0035556">
    <property type="term" value="P:intracellular signal transduction"/>
    <property type="evidence" value="ECO:0007669"/>
    <property type="project" value="InterPro"/>
</dbReference>
<keyword evidence="8" id="KW-0460">Magnesium</keyword>
<dbReference type="GO" id="GO:0005524">
    <property type="term" value="F:ATP binding"/>
    <property type="evidence" value="ECO:0007669"/>
    <property type="project" value="UniProtKB-KW"/>
</dbReference>
<feature type="transmembrane region" description="Helical" evidence="12">
    <location>
        <begin position="294"/>
        <end position="311"/>
    </location>
</feature>
<keyword evidence="7" id="KW-0067">ATP-binding</keyword>
<evidence type="ECO:0000313" key="14">
    <source>
        <dbReference type="EMBL" id="KAH3833828.1"/>
    </source>
</evidence>
<comment type="subcellular location">
    <subcellularLocation>
        <location evidence="2">Membrane</location>
        <topology evidence="2">Multi-pass membrane protein</topology>
    </subcellularLocation>
</comment>
<evidence type="ECO:0000256" key="12">
    <source>
        <dbReference type="SAM" id="Phobius"/>
    </source>
</evidence>
<dbReference type="AlphaFoldDB" id="A0A9D4K681"/>
<sequence length="671" mass="77219">MSEKRDNRSDKKIVEAYDKTTSTYTVKHATWDKKIKTYFIVGRKKKDVPKSETVVVAIDGDVATQSSEHDNLMNDAGKEVGDVNGVSTTAMLVKSHLNNSLNELNHADSMQDLDREPIDKTWTKFRNINYHSDKQLVRLVEGVKEREMFFKPPINRCMLTFEEDELEENYRDHYMEDQHNQQTISAPKYHSFLEIFVSFFVFAIISAFCFLVFDRQLPWIVFFCISFVLEILNIVRSVLTIKYAENREGSKWIKMINITSAWYFRNILGVVSASIPMAGVFSNFSCQLMDNTQWCDRFFCFCIVVSLLHYTNFTTLSSWMKSIFALLAGATLIVLIAVIKCSPDVADNLDNVTTVSPSVMTTLVYVNSTFINKTELTLLVLPDQDKNYVPLFAGFSILHIEIILDMILLIVLITFLNYESETSYRHNYYGDSQAWKYKQIMQEHKDQADWLLHNILPPHVSEIVRQTSKYSKNHKDVGVIFAAIVNFNDIYDESYEGGREFLRVLNELVSDYEDLLDRPEFKDVEKIKTISSTFMAASGLNEISRAQNQHPHAHLYALMMFCVELHDAIRRFNDSIFNFDFILNIGYNYGEVTAGVIGTTKLLYDIWGDTVNISSRMYSTGVAGRTQVPESTANKLGDKMDFEYRDEISVKGKGMMKTYLFKGVKPGAHWE</sequence>